<reference evidence="1 2" key="1">
    <citation type="journal article" date="2021" name="Hortic Res">
        <title>High-quality reference genome and annotation aids understanding of berry development for evergreen blueberry (Vaccinium darrowii).</title>
        <authorList>
            <person name="Yu J."/>
            <person name="Hulse-Kemp A.M."/>
            <person name="Babiker E."/>
            <person name="Staton M."/>
        </authorList>
    </citation>
    <scope>NUCLEOTIDE SEQUENCE [LARGE SCALE GENOMIC DNA]</scope>
    <source>
        <strain evidence="2">cv. NJ 8807/NJ 8810</strain>
        <tissue evidence="1">Young leaf</tissue>
    </source>
</reference>
<proteinExistence type="predicted"/>
<sequence length="335" mass="38454">MPSSSSTSSTFQIEYPTCNCGKPSPMRKSKTKENPGRRFLGCGNYEIFNWVHRKFHNKDVCSDLNVKKAAEFVTNIETDTQVLLENLQLGQAFEGWRDGIPTIGTFGFVPVSDFDNKNKKECGVVVVEKQEEELSSDNQEDYNHVIDWKKCKEEEVDPLLLYPAFGYCGLTTTYYYDENAPINKSEMKMSCYHEVGCEQPEGDEEKWNEMKKKKERTTLADLFSSADHSDGIHDTKPEYRTNHINPDSNSNINPVNDDLTNKKKTKKKRGQYWLGKKLIPGVGDDDTTHPIKKLNQLMTRMLKRKIHPDVLEAKTVHHQDPSTCRLFTQPEDITD</sequence>
<organism evidence="1 2">
    <name type="scientific">Vaccinium darrowii</name>
    <dbReference type="NCBI Taxonomy" id="229202"/>
    <lineage>
        <taxon>Eukaryota</taxon>
        <taxon>Viridiplantae</taxon>
        <taxon>Streptophyta</taxon>
        <taxon>Embryophyta</taxon>
        <taxon>Tracheophyta</taxon>
        <taxon>Spermatophyta</taxon>
        <taxon>Magnoliopsida</taxon>
        <taxon>eudicotyledons</taxon>
        <taxon>Gunneridae</taxon>
        <taxon>Pentapetalae</taxon>
        <taxon>asterids</taxon>
        <taxon>Ericales</taxon>
        <taxon>Ericaceae</taxon>
        <taxon>Vaccinioideae</taxon>
        <taxon>Vaccinieae</taxon>
        <taxon>Vaccinium</taxon>
    </lineage>
</organism>
<keyword evidence="2" id="KW-1185">Reference proteome</keyword>
<accession>A0ACB7ZEB0</accession>
<protein>
    <submittedName>
        <fullName evidence="1">Uncharacterized protein</fullName>
    </submittedName>
</protein>
<comment type="caution">
    <text evidence="1">The sequence shown here is derived from an EMBL/GenBank/DDBJ whole genome shotgun (WGS) entry which is preliminary data.</text>
</comment>
<dbReference type="EMBL" id="CM037162">
    <property type="protein sequence ID" value="KAH7864085.1"/>
    <property type="molecule type" value="Genomic_DNA"/>
</dbReference>
<dbReference type="Proteomes" id="UP000828048">
    <property type="component" value="Chromosome 12"/>
</dbReference>
<evidence type="ECO:0000313" key="1">
    <source>
        <dbReference type="EMBL" id="KAH7864085.1"/>
    </source>
</evidence>
<gene>
    <name evidence="1" type="ORF">Vadar_025552</name>
</gene>
<evidence type="ECO:0000313" key="2">
    <source>
        <dbReference type="Proteomes" id="UP000828048"/>
    </source>
</evidence>
<name>A0ACB7ZEB0_9ERIC</name>